<dbReference type="EMBL" id="CP078063">
    <property type="protein sequence ID" value="UVE49550.1"/>
    <property type="molecule type" value="Genomic_DNA"/>
</dbReference>
<proteinExistence type="predicted"/>
<feature type="domain" description="HTH arsR-type" evidence="1">
    <location>
        <begin position="31"/>
        <end position="115"/>
    </location>
</feature>
<evidence type="ECO:0000313" key="4">
    <source>
        <dbReference type="Proteomes" id="UP000183894"/>
    </source>
</evidence>
<name>A0A1H7IUZ2_HALLR</name>
<accession>A0A1H7IUZ2</accession>
<evidence type="ECO:0000313" key="3">
    <source>
        <dbReference type="EMBL" id="UVE49550.1"/>
    </source>
</evidence>
<dbReference type="OrthoDB" id="11368at2157"/>
<dbReference type="SUPFAM" id="SSF46785">
    <property type="entry name" value="Winged helix' DNA-binding domain"/>
    <property type="match status" value="1"/>
</dbReference>
<reference evidence="3" key="2">
    <citation type="submission" date="2021-07" db="EMBL/GenBank/DDBJ databases">
        <title>Studies on halocins as antimicrobial molecules from haloarchaea.</title>
        <authorList>
            <person name="Kumar S."/>
            <person name="Khare S.K."/>
        </authorList>
    </citation>
    <scope>NUCLEOTIDE SEQUENCE</scope>
    <source>
        <strain evidence="3">NCIM 5678</strain>
    </source>
</reference>
<keyword evidence="5" id="KW-1185">Reference proteome</keyword>
<gene>
    <name evidence="3" type="ORF">KU306_11570</name>
    <name evidence="2" type="ORF">SAMN04488691_1011027</name>
</gene>
<dbReference type="Proteomes" id="UP000183894">
    <property type="component" value="Unassembled WGS sequence"/>
</dbReference>
<protein>
    <submittedName>
        <fullName evidence="2 3">Helix-turn-helix domain-containing protein</fullName>
    </submittedName>
</protein>
<dbReference type="Proteomes" id="UP001058330">
    <property type="component" value="Chromosome"/>
</dbReference>
<dbReference type="InterPro" id="IPR036390">
    <property type="entry name" value="WH_DNA-bd_sf"/>
</dbReference>
<dbReference type="AlphaFoldDB" id="A0A1H7IUZ2"/>
<evidence type="ECO:0000313" key="5">
    <source>
        <dbReference type="Proteomes" id="UP001058330"/>
    </source>
</evidence>
<dbReference type="Gene3D" id="1.10.10.10">
    <property type="entry name" value="Winged helix-like DNA-binding domain superfamily/Winged helix DNA-binding domain"/>
    <property type="match status" value="1"/>
</dbReference>
<dbReference type="InterPro" id="IPR011991">
    <property type="entry name" value="ArsR-like_HTH"/>
</dbReference>
<reference evidence="2 4" key="1">
    <citation type="submission" date="2016-10" db="EMBL/GenBank/DDBJ databases">
        <authorList>
            <person name="de Groot N.N."/>
        </authorList>
    </citation>
    <scope>NUCLEOTIDE SEQUENCE [LARGE SCALE GENOMIC DNA]</scope>
    <source>
        <strain evidence="2 4">CDM_5</strain>
    </source>
</reference>
<dbReference type="RefSeq" id="WP_049918579.1">
    <property type="nucleotide sequence ID" value="NZ_CP078063.1"/>
</dbReference>
<organism evidence="2 4">
    <name type="scientific">Haloferax larsenii</name>
    <dbReference type="NCBI Taxonomy" id="302484"/>
    <lineage>
        <taxon>Archaea</taxon>
        <taxon>Methanobacteriati</taxon>
        <taxon>Methanobacteriota</taxon>
        <taxon>Stenosarchaea group</taxon>
        <taxon>Halobacteria</taxon>
        <taxon>Halobacteriales</taxon>
        <taxon>Haloferacaceae</taxon>
        <taxon>Haloferax</taxon>
    </lineage>
</organism>
<dbReference type="Pfam" id="PF12840">
    <property type="entry name" value="HTH_20"/>
    <property type="match status" value="1"/>
</dbReference>
<dbReference type="InterPro" id="IPR001845">
    <property type="entry name" value="HTH_ArsR_DNA-bd_dom"/>
</dbReference>
<dbReference type="EMBL" id="FOAD01000001">
    <property type="protein sequence ID" value="SEK66218.1"/>
    <property type="molecule type" value="Genomic_DNA"/>
</dbReference>
<dbReference type="SMART" id="SM00418">
    <property type="entry name" value="HTH_ARSR"/>
    <property type="match status" value="1"/>
</dbReference>
<dbReference type="GO" id="GO:0003700">
    <property type="term" value="F:DNA-binding transcription factor activity"/>
    <property type="evidence" value="ECO:0007669"/>
    <property type="project" value="InterPro"/>
</dbReference>
<sequence length="131" mass="13916">MSGLLPSDGDVDVGGEGSPRVHLFDDEETEELIGSLSCATAREILSSLHESPATAAELADSVDTSIQNVRHHLGNLEDAELVQLAGTRYSEKGREMKVYAPTDDPFVVCVGGVDDDGAREGIVDAIESFLE</sequence>
<dbReference type="InterPro" id="IPR036388">
    <property type="entry name" value="WH-like_DNA-bd_sf"/>
</dbReference>
<evidence type="ECO:0000259" key="1">
    <source>
        <dbReference type="SMART" id="SM00418"/>
    </source>
</evidence>
<dbReference type="GeneID" id="74529552"/>
<dbReference type="CDD" id="cd00090">
    <property type="entry name" value="HTH_ARSR"/>
    <property type="match status" value="1"/>
</dbReference>
<evidence type="ECO:0000313" key="2">
    <source>
        <dbReference type="EMBL" id="SEK66218.1"/>
    </source>
</evidence>